<dbReference type="SUPFAM" id="SSF81321">
    <property type="entry name" value="Family A G protein-coupled receptor-like"/>
    <property type="match status" value="1"/>
</dbReference>
<sequence>MSPNVTDQQSKDEAGFVFIEIAISGIITVVCFFGITLNTSLVYITVKSKSLRSKCNVLIALYAFFAIFLLIGFCVKIVIFLFGINFITLRTCFWIQFISRSACVIAIILQLCIGVERLMAVSFPIWYNMSGKYSVFKVLITICLIKVIVDKCVDFYGSSKHWEKLVRCELSDPANQPEIIGYTVYNILIIEVVEVLCYALLWLISWWRHSLTDVQSKRLLRSVSLIMSINIMFNVGTTFCFQFVFGWFNFNAFTLSHIARPVAYVFFVLGHCSSAPVLFITSSVYRQAYQSVLWPNHHQVTPVQNLQLQPIMMNNVRTHTNPR</sequence>
<evidence type="ECO:0000256" key="3">
    <source>
        <dbReference type="ARBA" id="ARBA00022989"/>
    </source>
</evidence>
<dbReference type="PANTHER" id="PTHR23360:SF5">
    <property type="entry name" value="G-PROTEIN COUPLED RECEPTORS FAMILY 1 PROFILE DOMAIN-CONTAINING PROTEIN"/>
    <property type="match status" value="1"/>
</dbReference>
<dbReference type="PANTHER" id="PTHR23360">
    <property type="entry name" value="G-PROTEIN COUPLED RECEPTORS FAMILY 1 PROFILE DOMAIN-CONTAINING PROTEIN-RELATED"/>
    <property type="match status" value="1"/>
</dbReference>
<dbReference type="EMBL" id="JBICBT010000658">
    <property type="protein sequence ID" value="KAL3106247.1"/>
    <property type="molecule type" value="Genomic_DNA"/>
</dbReference>
<dbReference type="PROSITE" id="PS50262">
    <property type="entry name" value="G_PROTEIN_RECEP_F1_2"/>
    <property type="match status" value="1"/>
</dbReference>
<keyword evidence="3 5" id="KW-1133">Transmembrane helix</keyword>
<gene>
    <name evidence="7" type="ORF">niasHT_013790</name>
</gene>
<evidence type="ECO:0000256" key="5">
    <source>
        <dbReference type="SAM" id="Phobius"/>
    </source>
</evidence>
<organism evidence="7 8">
    <name type="scientific">Heterodera trifolii</name>
    <dbReference type="NCBI Taxonomy" id="157864"/>
    <lineage>
        <taxon>Eukaryota</taxon>
        <taxon>Metazoa</taxon>
        <taxon>Ecdysozoa</taxon>
        <taxon>Nematoda</taxon>
        <taxon>Chromadorea</taxon>
        <taxon>Rhabditida</taxon>
        <taxon>Tylenchina</taxon>
        <taxon>Tylenchomorpha</taxon>
        <taxon>Tylenchoidea</taxon>
        <taxon>Heteroderidae</taxon>
        <taxon>Heteroderinae</taxon>
        <taxon>Heterodera</taxon>
    </lineage>
</organism>
<feature type="domain" description="G-protein coupled receptors family 1 profile" evidence="6">
    <location>
        <begin position="37"/>
        <end position="148"/>
    </location>
</feature>
<evidence type="ECO:0000259" key="6">
    <source>
        <dbReference type="PROSITE" id="PS50262"/>
    </source>
</evidence>
<evidence type="ECO:0000256" key="4">
    <source>
        <dbReference type="ARBA" id="ARBA00023136"/>
    </source>
</evidence>
<dbReference type="Proteomes" id="UP001620626">
    <property type="component" value="Unassembled WGS sequence"/>
</dbReference>
<dbReference type="InterPro" id="IPR047130">
    <property type="entry name" value="7TM_GPCR_Srsx_nematod"/>
</dbReference>
<feature type="transmembrane region" description="Helical" evidence="5">
    <location>
        <begin position="262"/>
        <end position="281"/>
    </location>
</feature>
<evidence type="ECO:0000313" key="7">
    <source>
        <dbReference type="EMBL" id="KAL3106247.1"/>
    </source>
</evidence>
<comment type="caution">
    <text evidence="7">The sequence shown here is derived from an EMBL/GenBank/DDBJ whole genome shotgun (WGS) entry which is preliminary data.</text>
</comment>
<feature type="transmembrane region" description="Helical" evidence="5">
    <location>
        <begin position="225"/>
        <end position="250"/>
    </location>
</feature>
<comment type="subcellular location">
    <subcellularLocation>
        <location evidence="1">Membrane</location>
    </subcellularLocation>
</comment>
<accession>A0ABD2KTI0</accession>
<feature type="transmembrane region" description="Helical" evidence="5">
    <location>
        <begin position="179"/>
        <end position="204"/>
    </location>
</feature>
<proteinExistence type="predicted"/>
<protein>
    <recommendedName>
        <fullName evidence="6">G-protein coupled receptors family 1 profile domain-containing protein</fullName>
    </recommendedName>
</protein>
<dbReference type="Gene3D" id="1.20.1070.10">
    <property type="entry name" value="Rhodopsin 7-helix transmembrane proteins"/>
    <property type="match status" value="1"/>
</dbReference>
<dbReference type="Pfam" id="PF10320">
    <property type="entry name" value="7TM_GPCR_Srsx"/>
    <property type="match status" value="1"/>
</dbReference>
<feature type="transmembrane region" description="Helical" evidence="5">
    <location>
        <begin position="58"/>
        <end position="87"/>
    </location>
</feature>
<dbReference type="InterPro" id="IPR017452">
    <property type="entry name" value="GPCR_Rhodpsn_7TM"/>
</dbReference>
<feature type="transmembrane region" description="Helical" evidence="5">
    <location>
        <begin position="133"/>
        <end position="149"/>
    </location>
</feature>
<keyword evidence="8" id="KW-1185">Reference proteome</keyword>
<dbReference type="CDD" id="cd00637">
    <property type="entry name" value="7tm_classA_rhodopsin-like"/>
    <property type="match status" value="1"/>
</dbReference>
<dbReference type="InterPro" id="IPR019424">
    <property type="entry name" value="7TM_GPCR_Srsx"/>
</dbReference>
<dbReference type="InterPro" id="IPR000276">
    <property type="entry name" value="GPCR_Rhodpsn"/>
</dbReference>
<reference evidence="7 8" key="1">
    <citation type="submission" date="2024-10" db="EMBL/GenBank/DDBJ databases">
        <authorList>
            <person name="Kim D."/>
        </authorList>
    </citation>
    <scope>NUCLEOTIDE SEQUENCE [LARGE SCALE GENOMIC DNA]</scope>
    <source>
        <strain evidence="7">BH-2024</strain>
    </source>
</reference>
<feature type="transmembrane region" description="Helical" evidence="5">
    <location>
        <begin position="93"/>
        <end position="113"/>
    </location>
</feature>
<name>A0ABD2KTI0_9BILA</name>
<feature type="transmembrane region" description="Helical" evidence="5">
    <location>
        <begin position="16"/>
        <end position="46"/>
    </location>
</feature>
<evidence type="ECO:0000313" key="8">
    <source>
        <dbReference type="Proteomes" id="UP001620626"/>
    </source>
</evidence>
<evidence type="ECO:0000256" key="2">
    <source>
        <dbReference type="ARBA" id="ARBA00022692"/>
    </source>
</evidence>
<dbReference type="SMART" id="SM01381">
    <property type="entry name" value="7TM_GPCR_Srsx"/>
    <property type="match status" value="1"/>
</dbReference>
<keyword evidence="4 5" id="KW-0472">Membrane</keyword>
<evidence type="ECO:0000256" key="1">
    <source>
        <dbReference type="ARBA" id="ARBA00004370"/>
    </source>
</evidence>
<dbReference type="AlphaFoldDB" id="A0ABD2KTI0"/>
<keyword evidence="2 5" id="KW-0812">Transmembrane</keyword>
<dbReference type="GO" id="GO:0016020">
    <property type="term" value="C:membrane"/>
    <property type="evidence" value="ECO:0007669"/>
    <property type="project" value="UniProtKB-SubCell"/>
</dbReference>